<accession>A0A8T2R8V2</accession>
<dbReference type="AlphaFoldDB" id="A0A8T2R8V2"/>
<keyword evidence="3" id="KW-1185">Reference proteome</keyword>
<evidence type="ECO:0000256" key="1">
    <source>
        <dbReference type="SAM" id="MobiDB-lite"/>
    </source>
</evidence>
<dbReference type="InterPro" id="IPR011107">
    <property type="entry name" value="PPI_Ypi1"/>
</dbReference>
<feature type="region of interest" description="Disordered" evidence="1">
    <location>
        <begin position="74"/>
        <end position="120"/>
    </location>
</feature>
<sequence length="120" mass="13179">MAQSMDRTGTSSITVTVQRSPSPPPAIAEAPPAPQVITLRLRRKKKVTWKEGTIDNEFLNKRSSKKCCIFHKEKPFDEDGSDDEDEHDDHSCHEGGEGACNNPQSSNTNEVGCSHPDNSS</sequence>
<evidence type="ECO:0000313" key="2">
    <source>
        <dbReference type="EMBL" id="KAH7292836.1"/>
    </source>
</evidence>
<feature type="compositionally biased region" description="Polar residues" evidence="1">
    <location>
        <begin position="1"/>
        <end position="20"/>
    </location>
</feature>
<proteinExistence type="predicted"/>
<feature type="compositionally biased region" description="Acidic residues" evidence="1">
    <location>
        <begin position="78"/>
        <end position="87"/>
    </location>
</feature>
<dbReference type="Pfam" id="PF07491">
    <property type="entry name" value="PPI_Ypi1"/>
    <property type="match status" value="1"/>
</dbReference>
<dbReference type="OrthoDB" id="307488at2759"/>
<comment type="caution">
    <text evidence="2">The sequence shown here is derived from an EMBL/GenBank/DDBJ whole genome shotgun (WGS) entry which is preliminary data.</text>
</comment>
<feature type="compositionally biased region" description="Pro residues" evidence="1">
    <location>
        <begin position="21"/>
        <end position="34"/>
    </location>
</feature>
<gene>
    <name evidence="2" type="ORF">KP509_28G001000</name>
</gene>
<dbReference type="PANTHER" id="PTHR20835">
    <property type="entry name" value="E3 UBIQUITIN-PROTEIN LIGASE PPP1R11-RELATED"/>
    <property type="match status" value="1"/>
</dbReference>
<dbReference type="PANTHER" id="PTHR20835:SF0">
    <property type="entry name" value="E3 UBIQUITIN-PROTEIN LIGASE PPP1R11"/>
    <property type="match status" value="1"/>
</dbReference>
<organism evidence="2 3">
    <name type="scientific">Ceratopteris richardii</name>
    <name type="common">Triangle waterfern</name>
    <dbReference type="NCBI Taxonomy" id="49495"/>
    <lineage>
        <taxon>Eukaryota</taxon>
        <taxon>Viridiplantae</taxon>
        <taxon>Streptophyta</taxon>
        <taxon>Embryophyta</taxon>
        <taxon>Tracheophyta</taxon>
        <taxon>Polypodiopsida</taxon>
        <taxon>Polypodiidae</taxon>
        <taxon>Polypodiales</taxon>
        <taxon>Pteridineae</taxon>
        <taxon>Pteridaceae</taxon>
        <taxon>Parkerioideae</taxon>
        <taxon>Ceratopteris</taxon>
    </lineage>
</organism>
<evidence type="ECO:0000313" key="3">
    <source>
        <dbReference type="Proteomes" id="UP000825935"/>
    </source>
</evidence>
<feature type="region of interest" description="Disordered" evidence="1">
    <location>
        <begin position="1"/>
        <end position="34"/>
    </location>
</feature>
<dbReference type="GO" id="GO:0004865">
    <property type="term" value="F:protein serine/threonine phosphatase inhibitor activity"/>
    <property type="evidence" value="ECO:0007669"/>
    <property type="project" value="InterPro"/>
</dbReference>
<dbReference type="GO" id="GO:0008157">
    <property type="term" value="F:protein phosphatase 1 binding"/>
    <property type="evidence" value="ECO:0007669"/>
    <property type="project" value="TreeGrafter"/>
</dbReference>
<dbReference type="EMBL" id="CM035433">
    <property type="protein sequence ID" value="KAH7292836.1"/>
    <property type="molecule type" value="Genomic_DNA"/>
</dbReference>
<reference evidence="2" key="1">
    <citation type="submission" date="2021-08" db="EMBL/GenBank/DDBJ databases">
        <title>WGS assembly of Ceratopteris richardii.</title>
        <authorList>
            <person name="Marchant D.B."/>
            <person name="Chen G."/>
            <person name="Jenkins J."/>
            <person name="Shu S."/>
            <person name="Leebens-Mack J."/>
            <person name="Grimwood J."/>
            <person name="Schmutz J."/>
            <person name="Soltis P."/>
            <person name="Soltis D."/>
            <person name="Chen Z.-H."/>
        </authorList>
    </citation>
    <scope>NUCLEOTIDE SEQUENCE</scope>
    <source>
        <strain evidence="2">Whitten #5841</strain>
        <tissue evidence="2">Leaf</tissue>
    </source>
</reference>
<name>A0A8T2R8V2_CERRI</name>
<dbReference type="Proteomes" id="UP000825935">
    <property type="component" value="Chromosome 28"/>
</dbReference>
<feature type="compositionally biased region" description="Polar residues" evidence="1">
    <location>
        <begin position="101"/>
        <end position="120"/>
    </location>
</feature>
<dbReference type="GO" id="GO:0005634">
    <property type="term" value="C:nucleus"/>
    <property type="evidence" value="ECO:0007669"/>
    <property type="project" value="TreeGrafter"/>
</dbReference>
<protein>
    <submittedName>
        <fullName evidence="2">Uncharacterized protein</fullName>
    </submittedName>
</protein>